<dbReference type="Gene3D" id="2.60.40.790">
    <property type="match status" value="1"/>
</dbReference>
<gene>
    <name evidence="3" type="ORF">ANE_LOCUS3860</name>
</gene>
<dbReference type="OrthoDB" id="1021492at2759"/>
<protein>
    <recommendedName>
        <fullName evidence="2">SHSP domain-containing protein</fullName>
    </recommendedName>
</protein>
<proteinExistence type="inferred from homology"/>
<dbReference type="InterPro" id="IPR044656">
    <property type="entry name" value="HSP14.7/HSP23.5/HSP23.6-like"/>
</dbReference>
<dbReference type="PIRSF" id="PIRSF030283">
    <property type="entry name" value="Small_HSP_plant_prd"/>
    <property type="match status" value="1"/>
</dbReference>
<dbReference type="EMBL" id="CABITT030000001">
    <property type="protein sequence ID" value="VVA93415.1"/>
    <property type="molecule type" value="Genomic_DNA"/>
</dbReference>
<evidence type="ECO:0000259" key="2">
    <source>
        <dbReference type="PROSITE" id="PS01031"/>
    </source>
</evidence>
<dbReference type="Proteomes" id="UP000489600">
    <property type="component" value="Unassembled WGS sequence"/>
</dbReference>
<dbReference type="CDD" id="cd00298">
    <property type="entry name" value="ACD_sHsps_p23-like"/>
    <property type="match status" value="2"/>
</dbReference>
<evidence type="ECO:0000313" key="3">
    <source>
        <dbReference type="EMBL" id="VVA93415.1"/>
    </source>
</evidence>
<evidence type="ECO:0000313" key="4">
    <source>
        <dbReference type="Proteomes" id="UP000489600"/>
    </source>
</evidence>
<accession>A0A565AY40</accession>
<dbReference type="PANTHER" id="PTHR46991:SF29">
    <property type="entry name" value="HEAT SHOCK PROTEIN HSP20_ALPHA CRYSTALLIN FAMILY PROTEIN"/>
    <property type="match status" value="1"/>
</dbReference>
<reference evidence="3" key="1">
    <citation type="submission" date="2019-07" db="EMBL/GenBank/DDBJ databases">
        <authorList>
            <person name="Dittberner H."/>
        </authorList>
    </citation>
    <scope>NUCLEOTIDE SEQUENCE [LARGE SCALE GENOMIC DNA]</scope>
</reference>
<name>A0A565AY40_9BRAS</name>
<dbReference type="PANTHER" id="PTHR46991">
    <property type="entry name" value="23.5 KDA HEAT SHOCK PROTEIN, MITOCHONDRIAL"/>
    <property type="match status" value="1"/>
</dbReference>
<dbReference type="InterPro" id="IPR002068">
    <property type="entry name" value="A-crystallin/Hsp20_dom"/>
</dbReference>
<keyword evidence="4" id="KW-1185">Reference proteome</keyword>
<organism evidence="3 4">
    <name type="scientific">Arabis nemorensis</name>
    <dbReference type="NCBI Taxonomy" id="586526"/>
    <lineage>
        <taxon>Eukaryota</taxon>
        <taxon>Viridiplantae</taxon>
        <taxon>Streptophyta</taxon>
        <taxon>Embryophyta</taxon>
        <taxon>Tracheophyta</taxon>
        <taxon>Spermatophyta</taxon>
        <taxon>Magnoliopsida</taxon>
        <taxon>eudicotyledons</taxon>
        <taxon>Gunneridae</taxon>
        <taxon>Pentapetalae</taxon>
        <taxon>rosids</taxon>
        <taxon>malvids</taxon>
        <taxon>Brassicales</taxon>
        <taxon>Brassicaceae</taxon>
        <taxon>Arabideae</taxon>
        <taxon>Arabis</taxon>
    </lineage>
</organism>
<dbReference type="AlphaFoldDB" id="A0A565AY40"/>
<comment type="similarity">
    <text evidence="1">Belongs to the small heat shock protein (HSP20) family.</text>
</comment>
<dbReference type="PROSITE" id="PS01031">
    <property type="entry name" value="SHSP"/>
    <property type="match status" value="1"/>
</dbReference>
<dbReference type="InterPro" id="IPR016952">
    <property type="entry name" value="Small_heat_shock_prot_prd_pln"/>
</dbReference>
<dbReference type="SUPFAM" id="SSF49764">
    <property type="entry name" value="HSP20-like chaperones"/>
    <property type="match status" value="2"/>
</dbReference>
<dbReference type="InterPro" id="IPR008978">
    <property type="entry name" value="HSP20-like_chaperone"/>
</dbReference>
<feature type="domain" description="SHSP" evidence="2">
    <location>
        <begin position="169"/>
        <end position="263"/>
    </location>
</feature>
<evidence type="ECO:0000256" key="1">
    <source>
        <dbReference type="PROSITE-ProRule" id="PRU00285"/>
    </source>
</evidence>
<sequence>MVVPLGSLPSSRDGFYAVNNQFLANGPKGFVEFKMLQNEDMFIRLDLPGVTPDGVRVRLDATKKAVMVFADAPKEHKHDFSRREYGTTSGLVCDCCEISSFTSHMSDGVLRLLLSKTKIPSPHPSCIAFLRGPEQQGGGGCGSGKHKFPHGTDPHDPALTGRILQPHPAVNYGSEMAYESKQLPNGGLFVRVDMPGVPKDKFSVSVEKGRVTVFGQAPAVSHDSSARLYLGDVAMLASPINLPARRIKTIAMNGVLRLIIPPV</sequence>
<comment type="caution">
    <text evidence="3">The sequence shown here is derived from an EMBL/GenBank/DDBJ whole genome shotgun (WGS) entry which is preliminary data.</text>
</comment>